<name>A0A7X4YKF8_9BACL</name>
<dbReference type="EMBL" id="JAAAMU010000002">
    <property type="protein sequence ID" value="NBC68030.1"/>
    <property type="molecule type" value="Genomic_DNA"/>
</dbReference>
<protein>
    <submittedName>
        <fullName evidence="4">Damage-inducible protein DinB</fullName>
    </submittedName>
</protein>
<keyword evidence="2 3" id="KW-0479">Metal-binding</keyword>
<organism evidence="4 5">
    <name type="scientific">Paenibacillus sacheonensis</name>
    <dbReference type="NCBI Taxonomy" id="742054"/>
    <lineage>
        <taxon>Bacteria</taxon>
        <taxon>Bacillati</taxon>
        <taxon>Bacillota</taxon>
        <taxon>Bacilli</taxon>
        <taxon>Bacillales</taxon>
        <taxon>Paenibacillaceae</taxon>
        <taxon>Paenibacillus</taxon>
    </lineage>
</organism>
<dbReference type="SUPFAM" id="SSF109854">
    <property type="entry name" value="DinB/YfiT-like putative metalloenzymes"/>
    <property type="match status" value="1"/>
</dbReference>
<proteinExistence type="inferred from homology"/>
<evidence type="ECO:0000256" key="2">
    <source>
        <dbReference type="ARBA" id="ARBA00022723"/>
    </source>
</evidence>
<evidence type="ECO:0000313" key="4">
    <source>
        <dbReference type="EMBL" id="NBC68030.1"/>
    </source>
</evidence>
<accession>A0A7X4YKF8</accession>
<dbReference type="InterPro" id="IPR034660">
    <property type="entry name" value="DinB/YfiT-like"/>
</dbReference>
<dbReference type="AlphaFoldDB" id="A0A7X4YKF8"/>
<comment type="similarity">
    <text evidence="1">Belongs to the DinB family.</text>
</comment>
<feature type="binding site" evidence="3">
    <location>
        <position position="129"/>
    </location>
    <ligand>
        <name>a divalent metal cation</name>
        <dbReference type="ChEBI" id="CHEBI:60240"/>
    </ligand>
</feature>
<evidence type="ECO:0000256" key="3">
    <source>
        <dbReference type="PIRSR" id="PIRSR607837-1"/>
    </source>
</evidence>
<reference evidence="4 5" key="1">
    <citation type="submission" date="2020-01" db="EMBL/GenBank/DDBJ databases">
        <title>Paenibacillus soybeanensis sp. nov. isolated from the nodules of soybean (Glycine max(L.) Merr).</title>
        <authorList>
            <person name="Wang H."/>
        </authorList>
    </citation>
    <scope>NUCLEOTIDE SEQUENCE [LARGE SCALE GENOMIC DNA]</scope>
    <source>
        <strain evidence="4 5">DSM 23054</strain>
    </source>
</reference>
<sequence>MTNLDEFIGGWLSHRKVLHEMLKDVTTEQLQLKPYEKGMSLSALVLHITGAMGMFAATAKNGTYTKGEPSQPFTTSDELRASILADTEHTEAVLRSLTPEQLSASIDFFGRSLSGGALLQNGKEHEIHHKGQLFIYLRMAGIEQLPFYVSKG</sequence>
<gene>
    <name evidence="4" type="ORF">GT003_03360</name>
</gene>
<dbReference type="RefSeq" id="WP_161694434.1">
    <property type="nucleotide sequence ID" value="NZ_JAAAMU010000002.1"/>
</dbReference>
<evidence type="ECO:0000313" key="5">
    <source>
        <dbReference type="Proteomes" id="UP000558113"/>
    </source>
</evidence>
<evidence type="ECO:0000256" key="1">
    <source>
        <dbReference type="ARBA" id="ARBA00008635"/>
    </source>
</evidence>
<dbReference type="GO" id="GO:0046872">
    <property type="term" value="F:metal ion binding"/>
    <property type="evidence" value="ECO:0007669"/>
    <property type="project" value="UniProtKB-KW"/>
</dbReference>
<feature type="binding site" evidence="3">
    <location>
        <position position="47"/>
    </location>
    <ligand>
        <name>a divalent metal cation</name>
        <dbReference type="ChEBI" id="CHEBI:60240"/>
    </ligand>
</feature>
<keyword evidence="5" id="KW-1185">Reference proteome</keyword>
<comment type="caution">
    <text evidence="4">The sequence shown here is derived from an EMBL/GenBank/DDBJ whole genome shotgun (WGS) entry which is preliminary data.</text>
</comment>
<dbReference type="Gene3D" id="1.20.120.450">
    <property type="entry name" value="dinb family like domain"/>
    <property type="match status" value="1"/>
</dbReference>
<feature type="binding site" evidence="3">
    <location>
        <position position="125"/>
    </location>
    <ligand>
        <name>a divalent metal cation</name>
        <dbReference type="ChEBI" id="CHEBI:60240"/>
    </ligand>
</feature>
<dbReference type="Pfam" id="PF05163">
    <property type="entry name" value="DinB"/>
    <property type="match status" value="1"/>
</dbReference>
<dbReference type="InterPro" id="IPR007837">
    <property type="entry name" value="DinB"/>
</dbReference>
<dbReference type="OrthoDB" id="119432at2"/>
<dbReference type="Proteomes" id="UP000558113">
    <property type="component" value="Unassembled WGS sequence"/>
</dbReference>